<evidence type="ECO:0000313" key="19">
    <source>
        <dbReference type="EMBL" id="MDR7132879.1"/>
    </source>
</evidence>
<sequence length="1207" mass="132177">MSAVAQDAFLDLPLDGVRLIEASAGTGKTFTLATLVTRLVIERGLRVGQILAVTYTEAATQELRERLRLRLELAARLANEVALMPTSLADDDSEAAVTRELITRQARHEDPLALARRLRQAAREMDLAAVFTIHGFCARALAEHAVEAGQPLLAPELTGSERELIDAIATDLWRSLGADPVDAELLQAQWRTPQGLAGDLGRLLYAPRIEPAPPALSTDPLPRLRAAADALRAAFALHGDEACAALDFAIESKVLNGTTYKKGLPAELMCALARWCELGAAAAPVHDRIDRLTPQMLADKTNKAKCGPPLKTPVSPLFDAVAHYVAVANERGSWLGAQRLALVHRVREEATRRLAALKRLRREQTFDDLIANLAQALEGPHGGRLAQRLRAQYAFALVDEFQDTDPRQWAIFERVFGADEAGAPALFLIGDPKQAIYRFRGGDVHTYLGAAERALRAPALDRNFRSRPSLLQAVAALYDRAGESAFVDERIRFRDVEPGGAVRDDDFQRDGCTAPAVVVCSLPAPDDGRKKPQWLVGEARQLASLACVSAIHALLLDAREGRSVLHEKGRARPPQAGDIAVLVRNHVEATLMREALALTGVPAVAAGRCSLFSTEQARDVLALLDALLRPDDDARLRGALATMLIGLDADTLNRFDDSPALHRHWQLRALAWRDRWQRHGPLAMLGDVCAEQAPRLLALTDGERRLTNTLQLAEVLQEADTRAVGEHGLVDWLRTQIAEADDNDETQQLRLESDARCVQILTLHKSKGLEFPFVFMPFAAIGRDSRTGNLCEYHDGTGRVLQIRSDASPADTAAWNNAKAQQESEERGEDARLLYVGLTRARHALWLATGPFAQADLSPLAKMLDAPADLETQLGDALDLQRPTLPLTLPRPLPPERSDAVPVARTARRTVSRDWWVYSFTQLANESAGAFEAAPRAVAEEGGAKDEPAPAMADGDKRFSGSRFGNVLHGALERVDFAAWADWPHTPPSGAELLHLRAALHGEGYVQDDIADGIDVLAPLIGNTLTVSLPEGKRLCDVPAEERLAEMEFHFALHSTAVADLLGLLHQYGIVPQRHAFGSRARLEGLMTGKIDLVYAHAGRFHVLDYKSNRLPGYDRGVLAAAMDDSEYTLQALLYALALHRWLRFRLDEAYDYDTHFGGIRYLFCRGLDAGDAASPGVYAWQPPREMIERLDALFAHGVLEPMEATA</sequence>
<keyword evidence="4 15" id="KW-0227">DNA damage</keyword>
<evidence type="ECO:0000256" key="14">
    <source>
        <dbReference type="ARBA" id="ARBA00048988"/>
    </source>
</evidence>
<feature type="binding site" evidence="16">
    <location>
        <begin position="22"/>
        <end position="29"/>
    </location>
    <ligand>
        <name>ATP</name>
        <dbReference type="ChEBI" id="CHEBI:30616"/>
    </ligand>
</feature>
<dbReference type="SUPFAM" id="SSF52980">
    <property type="entry name" value="Restriction endonuclease-like"/>
    <property type="match status" value="1"/>
</dbReference>
<dbReference type="Pfam" id="PF00580">
    <property type="entry name" value="UvrD-helicase"/>
    <property type="match status" value="1"/>
</dbReference>
<dbReference type="InterPro" id="IPR011604">
    <property type="entry name" value="PDDEXK-like_dom_sf"/>
</dbReference>
<feature type="active site" description="For nuclease activity" evidence="15">
    <location>
        <position position="1105"/>
    </location>
</feature>
<dbReference type="HAMAP" id="MF_01485">
    <property type="entry name" value="RecB"/>
    <property type="match status" value="1"/>
</dbReference>
<evidence type="ECO:0000256" key="4">
    <source>
        <dbReference type="ARBA" id="ARBA00022763"/>
    </source>
</evidence>
<dbReference type="Gene3D" id="1.10.3170.10">
    <property type="entry name" value="Recbcd, chain B, domain 2"/>
    <property type="match status" value="1"/>
</dbReference>
<evidence type="ECO:0000256" key="11">
    <source>
        <dbReference type="ARBA" id="ARBA00023204"/>
    </source>
</evidence>
<feature type="domain" description="UvrD-like helicase ATP-binding" evidence="17">
    <location>
        <begin position="1"/>
        <end position="467"/>
    </location>
</feature>
<accession>A0ABU1W5W8</accession>
<proteinExistence type="inferred from homology"/>
<keyword evidence="12 15" id="KW-0413">Isomerase</keyword>
<dbReference type="NCBIfam" id="TIGR00609">
    <property type="entry name" value="recB"/>
    <property type="match status" value="1"/>
</dbReference>
<keyword evidence="7 15" id="KW-0269">Exonuclease</keyword>
<dbReference type="PANTHER" id="PTHR11070">
    <property type="entry name" value="UVRD / RECB / PCRA DNA HELICASE FAMILY MEMBER"/>
    <property type="match status" value="1"/>
</dbReference>
<dbReference type="InterPro" id="IPR014017">
    <property type="entry name" value="DNA_helicase_UvrD-like_C"/>
</dbReference>
<dbReference type="RefSeq" id="WP_310056747.1">
    <property type="nucleotide sequence ID" value="NZ_JAVDVY010000001.1"/>
</dbReference>
<comment type="caution">
    <text evidence="19">The sequence shown here is derived from an EMBL/GenBank/DDBJ whole genome shotgun (WGS) entry which is preliminary data.</text>
</comment>
<keyword evidence="10 15" id="KW-0238">DNA-binding</keyword>
<dbReference type="InterPro" id="IPR000212">
    <property type="entry name" value="DNA_helicase_UvrD/REP"/>
</dbReference>
<dbReference type="Pfam" id="PF12705">
    <property type="entry name" value="PDDEXK_1"/>
    <property type="match status" value="1"/>
</dbReference>
<dbReference type="InterPro" id="IPR004586">
    <property type="entry name" value="RecB"/>
</dbReference>
<comment type="catalytic activity">
    <reaction evidence="14 15">
        <text>ATP + H2O = ADP + phosphate + H(+)</text>
        <dbReference type="Rhea" id="RHEA:13065"/>
        <dbReference type="ChEBI" id="CHEBI:15377"/>
        <dbReference type="ChEBI" id="CHEBI:15378"/>
        <dbReference type="ChEBI" id="CHEBI:30616"/>
        <dbReference type="ChEBI" id="CHEBI:43474"/>
        <dbReference type="ChEBI" id="CHEBI:456216"/>
        <dbReference type="EC" id="5.6.2.4"/>
    </reaction>
</comment>
<feature type="binding site" evidence="15">
    <location>
        <position position="969"/>
    </location>
    <ligand>
        <name>Mg(2+)</name>
        <dbReference type="ChEBI" id="CHEBI:18420"/>
    </ligand>
</feature>
<keyword evidence="3 15" id="KW-0547">Nucleotide-binding</keyword>
<protein>
    <recommendedName>
        <fullName evidence="15">RecBCD enzyme subunit RecB</fullName>
        <ecNumber evidence="15">3.1.11.5</ecNumber>
        <ecNumber evidence="15">5.6.2.4</ecNumber>
    </recommendedName>
    <alternativeName>
        <fullName evidence="15">DNA 3'-5' helicase subunit RecB</fullName>
    </alternativeName>
    <alternativeName>
        <fullName evidence="15">Exonuclease V subunit RecB</fullName>
        <shortName evidence="15">ExoV subunit RecB</shortName>
    </alternativeName>
    <alternativeName>
        <fullName evidence="15">Helicase/nuclease RecBCD subunit RecB</fullName>
    </alternativeName>
</protein>
<dbReference type="Proteomes" id="UP001251524">
    <property type="component" value="Unassembled WGS sequence"/>
</dbReference>
<comment type="catalytic activity">
    <reaction evidence="13 15">
        <text>Couples ATP hydrolysis with the unwinding of duplex DNA by translocating in the 3'-5' direction.</text>
        <dbReference type="EC" id="5.6.2.4"/>
    </reaction>
</comment>
<evidence type="ECO:0000256" key="8">
    <source>
        <dbReference type="ARBA" id="ARBA00022840"/>
    </source>
</evidence>
<comment type="catalytic activity">
    <reaction evidence="15">
        <text>Exonucleolytic cleavage (in the presence of ATP) in either 5'- to 3'- or 3'- to 5'-direction to yield 5'-phosphooligonucleotides.</text>
        <dbReference type="EC" id="3.1.11.5"/>
    </reaction>
</comment>
<keyword evidence="2 15" id="KW-0479">Metal-binding</keyword>
<evidence type="ECO:0000256" key="10">
    <source>
        <dbReference type="ARBA" id="ARBA00023125"/>
    </source>
</evidence>
<dbReference type="PANTHER" id="PTHR11070:SF23">
    <property type="entry name" value="RECBCD ENZYME SUBUNIT RECB"/>
    <property type="match status" value="1"/>
</dbReference>
<comment type="domain">
    <text evidence="15">The N-terminal DNA-binding domain is a ssDNA-dependent ATPase and has ATP-dependent 3'-5' helicase function. This domain interacts with RecC.</text>
</comment>
<comment type="miscellaneous">
    <text evidence="15">In the RecBCD complex, RecB has a slow 3'-5' helicase, an exonuclease activity and loads RecA onto ssDNA, RecD has a fast 5'-3' helicase activity, while RecC stimulates the ATPase and processivity of the RecB helicase and contributes to recognition of the Chi site.</text>
</comment>
<organism evidence="19 20">
    <name type="scientific">Lysobacter niastensis</name>
    <dbReference type="NCBI Taxonomy" id="380629"/>
    <lineage>
        <taxon>Bacteria</taxon>
        <taxon>Pseudomonadati</taxon>
        <taxon>Pseudomonadota</taxon>
        <taxon>Gammaproteobacteria</taxon>
        <taxon>Lysobacterales</taxon>
        <taxon>Lysobacteraceae</taxon>
        <taxon>Lysobacter</taxon>
    </lineage>
</organism>
<keyword evidence="6 15" id="KW-0347">Helicase</keyword>
<dbReference type="SUPFAM" id="SSF52540">
    <property type="entry name" value="P-loop containing nucleoside triphosphate hydrolases"/>
    <property type="match status" value="1"/>
</dbReference>
<feature type="region of interest" description="DNA-binding and helicase activity, interacts with RecC" evidence="15">
    <location>
        <begin position="1"/>
        <end position="888"/>
    </location>
</feature>
<dbReference type="InterPro" id="IPR027417">
    <property type="entry name" value="P-loop_NTPase"/>
</dbReference>
<keyword evidence="8 15" id="KW-0067">ATP-binding</keyword>
<keyword evidence="11 15" id="KW-0234">DNA repair</keyword>
<keyword evidence="20" id="KW-1185">Reference proteome</keyword>
<dbReference type="CDD" id="cd22352">
    <property type="entry name" value="RecB_C-like"/>
    <property type="match status" value="1"/>
</dbReference>
<feature type="binding site" evidence="15">
    <location>
        <position position="1092"/>
    </location>
    <ligand>
        <name>Mg(2+)</name>
        <dbReference type="ChEBI" id="CHEBI:18420"/>
    </ligand>
</feature>
<dbReference type="InterPro" id="IPR014016">
    <property type="entry name" value="UvrD-like_ATP-bd"/>
</dbReference>
<feature type="binding site" evidence="15">
    <location>
        <position position="1105"/>
    </location>
    <ligand>
        <name>Mg(2+)</name>
        <dbReference type="ChEBI" id="CHEBI:18420"/>
    </ligand>
</feature>
<reference evidence="19 20" key="1">
    <citation type="submission" date="2023-07" db="EMBL/GenBank/DDBJ databases">
        <title>Sorghum-associated microbial communities from plants grown in Nebraska, USA.</title>
        <authorList>
            <person name="Schachtman D."/>
        </authorList>
    </citation>
    <scope>NUCLEOTIDE SEQUENCE [LARGE SCALE GENOMIC DNA]</scope>
    <source>
        <strain evidence="19 20">BE198</strain>
    </source>
</reference>
<comment type="similarity">
    <text evidence="15">Belongs to the helicase family. UvrD subfamily.</text>
</comment>
<dbReference type="InterPro" id="IPR038726">
    <property type="entry name" value="PDDEXK_AddAB-type"/>
</dbReference>
<dbReference type="Gene3D" id="3.90.320.10">
    <property type="match status" value="1"/>
</dbReference>
<evidence type="ECO:0000256" key="2">
    <source>
        <dbReference type="ARBA" id="ARBA00022723"/>
    </source>
</evidence>
<evidence type="ECO:0000256" key="5">
    <source>
        <dbReference type="ARBA" id="ARBA00022801"/>
    </source>
</evidence>
<gene>
    <name evidence="15" type="primary">recB</name>
    <name evidence="19" type="ORF">J2X06_000063</name>
</gene>
<evidence type="ECO:0000256" key="6">
    <source>
        <dbReference type="ARBA" id="ARBA00022806"/>
    </source>
</evidence>
<comment type="function">
    <text evidence="15">A helicase/nuclease that prepares dsDNA breaks (DSB) for recombinational DNA repair. Binds to DSBs and unwinds DNA via a highly rapid and processive ATP-dependent bidirectional helicase activity. Unwinds dsDNA until it encounters a Chi (crossover hotspot instigator) sequence from the 3' direction. Cuts ssDNA a few nucleotides 3' to the Chi site. The properties and activities of the enzyme are changed at Chi. The Chi-altered holoenzyme produces a long 3'-ssDNA overhang and facilitates RecA-binding to the ssDNA for homologous DNA recombination and repair. Holoenzyme degrades any linearized DNA that is unable to undergo homologous recombination. In the holoenzyme this subunit contributes ATPase, 3'-5' helicase, exonuclease activity and loads RecA onto ssDNA.</text>
</comment>
<dbReference type="EC" id="3.1.11.5" evidence="15"/>
<keyword evidence="9 15" id="KW-0460">Magnesium</keyword>
<evidence type="ECO:0000256" key="7">
    <source>
        <dbReference type="ARBA" id="ARBA00022839"/>
    </source>
</evidence>
<keyword evidence="5 15" id="KW-0378">Hydrolase</keyword>
<dbReference type="InterPro" id="IPR011335">
    <property type="entry name" value="Restrct_endonuc-II-like"/>
</dbReference>
<dbReference type="PROSITE" id="PS51217">
    <property type="entry name" value="UVRD_HELICASE_CTER"/>
    <property type="match status" value="1"/>
</dbReference>
<name>A0ABU1W5W8_9GAMM</name>
<dbReference type="Gene3D" id="1.10.486.10">
    <property type="entry name" value="PCRA, domain 4"/>
    <property type="match status" value="1"/>
</dbReference>
<comment type="cofactor">
    <cofactor evidence="15">
        <name>Mg(2+)</name>
        <dbReference type="ChEBI" id="CHEBI:18420"/>
    </cofactor>
    <text evidence="15">Binds 1 Mg(2+) ion per subunit.</text>
</comment>
<evidence type="ECO:0000256" key="12">
    <source>
        <dbReference type="ARBA" id="ARBA00023235"/>
    </source>
</evidence>
<comment type="domain">
    <text evidence="15">The C-terminal domain has nuclease activity and interacts with RecD. It interacts with RecA, facilitating its loading onto ssDNA.</text>
</comment>
<evidence type="ECO:0000256" key="3">
    <source>
        <dbReference type="ARBA" id="ARBA00022741"/>
    </source>
</evidence>
<evidence type="ECO:0000259" key="17">
    <source>
        <dbReference type="PROSITE" id="PS51198"/>
    </source>
</evidence>
<dbReference type="Pfam" id="PF13361">
    <property type="entry name" value="UvrD_C"/>
    <property type="match status" value="2"/>
</dbReference>
<dbReference type="EMBL" id="JAVDVY010000001">
    <property type="protein sequence ID" value="MDR7132879.1"/>
    <property type="molecule type" value="Genomic_DNA"/>
</dbReference>
<keyword evidence="1 15" id="KW-0540">Nuclease</keyword>
<evidence type="ECO:0000256" key="9">
    <source>
        <dbReference type="ARBA" id="ARBA00022842"/>
    </source>
</evidence>
<evidence type="ECO:0000313" key="20">
    <source>
        <dbReference type="Proteomes" id="UP001251524"/>
    </source>
</evidence>
<dbReference type="EC" id="5.6.2.4" evidence="15"/>
<dbReference type="GO" id="GO:0008854">
    <property type="term" value="F:exodeoxyribonuclease V activity"/>
    <property type="evidence" value="ECO:0007669"/>
    <property type="project" value="UniProtKB-EC"/>
</dbReference>
<evidence type="ECO:0000256" key="13">
    <source>
        <dbReference type="ARBA" id="ARBA00034617"/>
    </source>
</evidence>
<comment type="subunit">
    <text evidence="15">Heterotrimer of RecB, RecC and RecD. All subunits contribute to DNA-binding. Interacts with RecA.</text>
</comment>
<dbReference type="PROSITE" id="PS51198">
    <property type="entry name" value="UVRD_HELICASE_ATP_BIND"/>
    <property type="match status" value="1"/>
</dbReference>
<evidence type="ECO:0000256" key="15">
    <source>
        <dbReference type="HAMAP-Rule" id="MF_01485"/>
    </source>
</evidence>
<feature type="region of interest" description="Nuclease activity, interacts with RecD and RecA" evidence="15">
    <location>
        <begin position="914"/>
        <end position="1207"/>
    </location>
</feature>
<evidence type="ECO:0000259" key="18">
    <source>
        <dbReference type="PROSITE" id="PS51217"/>
    </source>
</evidence>
<dbReference type="Gene3D" id="3.40.50.300">
    <property type="entry name" value="P-loop containing nucleotide triphosphate hydrolases"/>
    <property type="match status" value="2"/>
</dbReference>
<feature type="domain" description="UvrD-like helicase C-terminal" evidence="18">
    <location>
        <begin position="514"/>
        <end position="768"/>
    </location>
</feature>
<evidence type="ECO:0000256" key="16">
    <source>
        <dbReference type="PROSITE-ProRule" id="PRU00560"/>
    </source>
</evidence>
<evidence type="ECO:0000256" key="1">
    <source>
        <dbReference type="ARBA" id="ARBA00022722"/>
    </source>
</evidence>